<proteinExistence type="predicted"/>
<protein>
    <submittedName>
        <fullName evidence="1">Uncharacterized protein</fullName>
    </submittedName>
</protein>
<sequence>MEVQSICLGIPVPQFKSSNDRLLAYRIVSPSQVGFKGPNVRLQNTYRSHIFPGSTRKTGGSLLWPLPRGAIVCASNSDTEAKLDLSKSENSGVAVGSFNGVEPFRGKSGSVSFCGLTHQLVEEGKLMSAPFQEDKGSFLWILAPVALILSLILPQFLLGNAVENFFRNEVLIGKIVSCLLLCLSTTLI</sequence>
<keyword evidence="2" id="KW-1185">Reference proteome</keyword>
<evidence type="ECO:0000313" key="1">
    <source>
        <dbReference type="EMBL" id="KAJ0025973.1"/>
    </source>
</evidence>
<accession>A0ACC0XYZ8</accession>
<reference evidence="2" key="1">
    <citation type="journal article" date="2023" name="G3 (Bethesda)">
        <title>Genome assembly and association tests identify interacting loci associated with vigor, precocity, and sex in interspecific pistachio rootstocks.</title>
        <authorList>
            <person name="Palmer W."/>
            <person name="Jacygrad E."/>
            <person name="Sagayaradj S."/>
            <person name="Cavanaugh K."/>
            <person name="Han R."/>
            <person name="Bertier L."/>
            <person name="Beede B."/>
            <person name="Kafkas S."/>
            <person name="Golino D."/>
            <person name="Preece J."/>
            <person name="Michelmore R."/>
        </authorList>
    </citation>
    <scope>NUCLEOTIDE SEQUENCE [LARGE SCALE GENOMIC DNA]</scope>
</reference>
<evidence type="ECO:0000313" key="2">
    <source>
        <dbReference type="Proteomes" id="UP001163603"/>
    </source>
</evidence>
<organism evidence="1 2">
    <name type="scientific">Pistacia integerrima</name>
    <dbReference type="NCBI Taxonomy" id="434235"/>
    <lineage>
        <taxon>Eukaryota</taxon>
        <taxon>Viridiplantae</taxon>
        <taxon>Streptophyta</taxon>
        <taxon>Embryophyta</taxon>
        <taxon>Tracheophyta</taxon>
        <taxon>Spermatophyta</taxon>
        <taxon>Magnoliopsida</taxon>
        <taxon>eudicotyledons</taxon>
        <taxon>Gunneridae</taxon>
        <taxon>Pentapetalae</taxon>
        <taxon>rosids</taxon>
        <taxon>malvids</taxon>
        <taxon>Sapindales</taxon>
        <taxon>Anacardiaceae</taxon>
        <taxon>Pistacia</taxon>
    </lineage>
</organism>
<comment type="caution">
    <text evidence="1">The sequence shown here is derived from an EMBL/GenBank/DDBJ whole genome shotgun (WGS) entry which is preliminary data.</text>
</comment>
<gene>
    <name evidence="1" type="ORF">Pint_08887</name>
</gene>
<dbReference type="EMBL" id="CM047745">
    <property type="protein sequence ID" value="KAJ0025973.1"/>
    <property type="molecule type" value="Genomic_DNA"/>
</dbReference>
<dbReference type="Proteomes" id="UP001163603">
    <property type="component" value="Chromosome 10"/>
</dbReference>
<name>A0ACC0XYZ8_9ROSI</name>